<keyword evidence="2 4" id="KW-0456">Lyase</keyword>
<dbReference type="InterPro" id="IPR029045">
    <property type="entry name" value="ClpP/crotonase-like_dom_sf"/>
</dbReference>
<dbReference type="PANTHER" id="PTHR11941:SF175">
    <property type="entry name" value="ENOYL-COA HYDRATASE-RELATED"/>
    <property type="match status" value="1"/>
</dbReference>
<name>A0A9X2CWV6_9BACI</name>
<dbReference type="SUPFAM" id="SSF52096">
    <property type="entry name" value="ClpP/crotonase"/>
    <property type="match status" value="1"/>
</dbReference>
<dbReference type="CDD" id="cd06558">
    <property type="entry name" value="crotonase-like"/>
    <property type="match status" value="1"/>
</dbReference>
<dbReference type="FunFam" id="3.90.226.10:FF:000009">
    <property type="entry name" value="Carnitinyl-CoA dehydratase"/>
    <property type="match status" value="1"/>
</dbReference>
<organism evidence="4 5">
    <name type="scientific">Halalkalibacter alkaliphilus</name>
    <dbReference type="NCBI Taxonomy" id="2917993"/>
    <lineage>
        <taxon>Bacteria</taxon>
        <taxon>Bacillati</taxon>
        <taxon>Bacillota</taxon>
        <taxon>Bacilli</taxon>
        <taxon>Bacillales</taxon>
        <taxon>Bacillaceae</taxon>
        <taxon>Halalkalibacter</taxon>
    </lineage>
</organism>
<evidence type="ECO:0000313" key="5">
    <source>
        <dbReference type="Proteomes" id="UP001139150"/>
    </source>
</evidence>
<protein>
    <submittedName>
        <fullName evidence="4">Enoyl-CoA hydratase</fullName>
        <ecNumber evidence="4">4.2.1.17</ecNumber>
    </submittedName>
</protein>
<dbReference type="RefSeq" id="WP_250098673.1">
    <property type="nucleotide sequence ID" value="NZ_JAKRYL010000041.1"/>
</dbReference>
<evidence type="ECO:0000256" key="1">
    <source>
        <dbReference type="ARBA" id="ARBA00005254"/>
    </source>
</evidence>
<dbReference type="GO" id="GO:0006635">
    <property type="term" value="P:fatty acid beta-oxidation"/>
    <property type="evidence" value="ECO:0007669"/>
    <property type="project" value="TreeGrafter"/>
</dbReference>
<dbReference type="Proteomes" id="UP001139150">
    <property type="component" value="Unassembled WGS sequence"/>
</dbReference>
<keyword evidence="5" id="KW-1185">Reference proteome</keyword>
<evidence type="ECO:0000256" key="3">
    <source>
        <dbReference type="RuleBase" id="RU003707"/>
    </source>
</evidence>
<reference evidence="4" key="1">
    <citation type="submission" date="2022-02" db="EMBL/GenBank/DDBJ databases">
        <title>Halalkalibacter sp. nov. isolated from Lonar Lake, India.</title>
        <authorList>
            <person name="Joshi A."/>
            <person name="Thite S."/>
            <person name="Lodha T."/>
        </authorList>
    </citation>
    <scope>NUCLEOTIDE SEQUENCE</scope>
    <source>
        <strain evidence="4">MEB205</strain>
    </source>
</reference>
<sequence length="259" mass="28687">MEFIKVNISNQIATITLQRPPANALSRAVLKELDQALTELEAKEEVNVLLINGEGRFFAAGADIKEFTQITDKEDHEKHARSGQQLFDRMEQFSKPIIAVIHGAALGGGLELAMACHIRLSTEDAKLGLPELQLGLIPGFSGSQRLPRFVGRAKACEMLLTSDPITGLEAKQLGLVNATFPEETLFEEAQKLASKIAAKSKIAVKMTLELLLYYQSHNHEKGSIREAELFGQIFKTDDAKEGINAFMEKRKPIFNKNKK</sequence>
<dbReference type="InterPro" id="IPR018376">
    <property type="entry name" value="Enoyl-CoA_hyd/isom_CS"/>
</dbReference>
<dbReference type="Gene3D" id="3.90.226.10">
    <property type="entry name" value="2-enoyl-CoA Hydratase, Chain A, domain 1"/>
    <property type="match status" value="1"/>
</dbReference>
<dbReference type="Pfam" id="PF00378">
    <property type="entry name" value="ECH_1"/>
    <property type="match status" value="1"/>
</dbReference>
<evidence type="ECO:0000313" key="4">
    <source>
        <dbReference type="EMBL" id="MCL7749820.1"/>
    </source>
</evidence>
<dbReference type="NCBIfam" id="NF005803">
    <property type="entry name" value="PRK07658.1"/>
    <property type="match status" value="1"/>
</dbReference>
<proteinExistence type="inferred from homology"/>
<dbReference type="EC" id="4.2.1.17" evidence="4"/>
<evidence type="ECO:0000256" key="2">
    <source>
        <dbReference type="ARBA" id="ARBA00023239"/>
    </source>
</evidence>
<dbReference type="InterPro" id="IPR001753">
    <property type="entry name" value="Enoyl-CoA_hydra/iso"/>
</dbReference>
<dbReference type="PROSITE" id="PS00166">
    <property type="entry name" value="ENOYL_COA_HYDRATASE"/>
    <property type="match status" value="1"/>
</dbReference>
<dbReference type="EMBL" id="JAKRYL010000041">
    <property type="protein sequence ID" value="MCL7749820.1"/>
    <property type="molecule type" value="Genomic_DNA"/>
</dbReference>
<gene>
    <name evidence="4" type="ORF">MF646_22135</name>
</gene>
<dbReference type="AlphaFoldDB" id="A0A9X2CWV6"/>
<dbReference type="GO" id="GO:0004300">
    <property type="term" value="F:enoyl-CoA hydratase activity"/>
    <property type="evidence" value="ECO:0007669"/>
    <property type="project" value="UniProtKB-EC"/>
</dbReference>
<comment type="caution">
    <text evidence="4">The sequence shown here is derived from an EMBL/GenBank/DDBJ whole genome shotgun (WGS) entry which is preliminary data.</text>
</comment>
<dbReference type="PANTHER" id="PTHR11941">
    <property type="entry name" value="ENOYL-COA HYDRATASE-RELATED"/>
    <property type="match status" value="1"/>
</dbReference>
<comment type="similarity">
    <text evidence="1 3">Belongs to the enoyl-CoA hydratase/isomerase family.</text>
</comment>
<accession>A0A9X2CWV6</accession>